<dbReference type="InterPro" id="IPR006037">
    <property type="entry name" value="RCK_C"/>
</dbReference>
<dbReference type="NCBIfam" id="NF007033">
    <property type="entry name" value="PRK09496.1-5"/>
    <property type="match status" value="1"/>
</dbReference>
<evidence type="ECO:0000256" key="2">
    <source>
        <dbReference type="ARBA" id="ARBA00022448"/>
    </source>
</evidence>
<comment type="caution">
    <text evidence="9">The sequence shown here is derived from an EMBL/GenBank/DDBJ whole genome shotgun (WGS) entry which is preliminary data.</text>
</comment>
<dbReference type="Proteomes" id="UP000011944">
    <property type="component" value="Unassembled WGS sequence"/>
</dbReference>
<accession>M1ZWX6</accession>
<dbReference type="PANTHER" id="PTHR43833">
    <property type="entry name" value="POTASSIUM CHANNEL PROTEIN 2-RELATED-RELATED"/>
    <property type="match status" value="1"/>
</dbReference>
<dbReference type="InterPro" id="IPR036721">
    <property type="entry name" value="RCK_C_sf"/>
</dbReference>
<gene>
    <name evidence="9" type="primary">trkA</name>
    <name evidence="9" type="ORF">CFSAN001627_10723</name>
</gene>
<dbReference type="InterPro" id="IPR050721">
    <property type="entry name" value="Trk_Ktr_HKT_K-transport"/>
</dbReference>
<sequence length="471" mass="52214">FICNIYLVSERTGKGKMHVIIVGNGKVGYTLAKHLSQENNDVIVIDKNVEALQKAMDNLDVMCIKGNGTRVSVLKEAEISRADVVIAVTNSDERNMLCCLAAKRFGAKHTIARIRDPEYAEELTMLKRELEIDMIINPEKEAALEIAQLIKFPTVSSVENFAQGKVDLVSFRLGKEDFIAGKSISDIDLKKCSVLFCAVERDGRVFMPTGDFILKSNDKVYVIGDHENITLFLKYLGKHQNKIKSVMVIGGGRITHYLTKLINKVGANIKIVEKNYIKCKDLNETLPEAIIINGDGTEQELLESENLEDVDAFIALTDRDEENIVASLFALNANIHNVITKITRVNYNHIVKNIGVESVISPKTLTANKIITYVRGLKNKKGSFIENLYKIVGEQAEAVEFAANSTTKCLNVALKDIKIKKGVLIAAIVRNKDIIIPNGEDSIKDGDNVIIVTEENNIMDINNILEGGNLI</sequence>
<organism evidence="9 10">
    <name type="scientific">Clostridium botulinum CFSAN001627</name>
    <dbReference type="NCBI Taxonomy" id="1232189"/>
    <lineage>
        <taxon>Bacteria</taxon>
        <taxon>Bacillati</taxon>
        <taxon>Bacillota</taxon>
        <taxon>Clostridia</taxon>
        <taxon>Eubacteriales</taxon>
        <taxon>Clostridiaceae</taxon>
        <taxon>Clostridium</taxon>
    </lineage>
</organism>
<dbReference type="NCBIfam" id="NF007039">
    <property type="entry name" value="PRK09496.3-2"/>
    <property type="match status" value="1"/>
</dbReference>
<dbReference type="NCBIfam" id="NF007035">
    <property type="entry name" value="PRK09496.2-2"/>
    <property type="match status" value="1"/>
</dbReference>
<dbReference type="InterPro" id="IPR006036">
    <property type="entry name" value="K_uptake_TrkA"/>
</dbReference>
<protein>
    <recommendedName>
        <fullName evidence="1">Trk system potassium uptake protein TrkA</fullName>
    </recommendedName>
</protein>
<feature type="domain" description="RCK N-terminal" evidence="7">
    <location>
        <begin position="243"/>
        <end position="360"/>
    </location>
</feature>
<dbReference type="NCBIfam" id="NF007032">
    <property type="entry name" value="PRK09496.1-4"/>
    <property type="match status" value="1"/>
</dbReference>
<dbReference type="PRINTS" id="PR00335">
    <property type="entry name" value="KUPTAKETRKA"/>
</dbReference>
<reference evidence="9 10" key="2">
    <citation type="submission" date="2013-03" db="EMBL/GenBank/DDBJ databases">
        <title>Diversity in Clostridium botulinum.</title>
        <authorList>
            <person name="Timme R.E."/>
            <person name="Allard M."/>
            <person name="Luo Y."/>
            <person name="Strain E."/>
            <person name="Gonzalez-Escalona N."/>
            <person name="Brown E."/>
        </authorList>
    </citation>
    <scope>NUCLEOTIDE SEQUENCE [LARGE SCALE GENOMIC DNA]</scope>
    <source>
        <strain evidence="9 10">CFSAN001627</strain>
    </source>
</reference>
<dbReference type="Gene3D" id="3.40.50.720">
    <property type="entry name" value="NAD(P)-binding Rossmann-like Domain"/>
    <property type="match status" value="2"/>
</dbReference>
<keyword evidence="5" id="KW-0520">NAD</keyword>
<dbReference type="Pfam" id="PF02254">
    <property type="entry name" value="TrkA_N"/>
    <property type="match status" value="2"/>
</dbReference>
<feature type="non-terminal residue" evidence="9">
    <location>
        <position position="1"/>
    </location>
</feature>
<dbReference type="InterPro" id="IPR036291">
    <property type="entry name" value="NAD(P)-bd_dom_sf"/>
</dbReference>
<dbReference type="GO" id="GO:0015079">
    <property type="term" value="F:potassium ion transmembrane transporter activity"/>
    <property type="evidence" value="ECO:0007669"/>
    <property type="project" value="InterPro"/>
</dbReference>
<feature type="domain" description="RCK N-terminal" evidence="7">
    <location>
        <begin position="16"/>
        <end position="136"/>
    </location>
</feature>
<keyword evidence="4" id="KW-0630">Potassium</keyword>
<feature type="domain" description="RCK C-terminal" evidence="8">
    <location>
        <begin position="156"/>
        <end position="238"/>
    </location>
</feature>
<evidence type="ECO:0000256" key="1">
    <source>
        <dbReference type="ARBA" id="ARBA00017378"/>
    </source>
</evidence>
<dbReference type="Gene3D" id="3.30.70.1450">
    <property type="entry name" value="Regulator of K+ conductance, C-terminal domain"/>
    <property type="match status" value="2"/>
</dbReference>
<dbReference type="Pfam" id="PF02080">
    <property type="entry name" value="TrkA_C"/>
    <property type="match status" value="2"/>
</dbReference>
<evidence type="ECO:0000259" key="8">
    <source>
        <dbReference type="PROSITE" id="PS51202"/>
    </source>
</evidence>
<evidence type="ECO:0000313" key="10">
    <source>
        <dbReference type="Proteomes" id="UP000011944"/>
    </source>
</evidence>
<evidence type="ECO:0000256" key="3">
    <source>
        <dbReference type="ARBA" id="ARBA00022538"/>
    </source>
</evidence>
<dbReference type="PATRIC" id="fig|1232189.3.peg.1699"/>
<dbReference type="SUPFAM" id="SSF51735">
    <property type="entry name" value="NAD(P)-binding Rossmann-fold domains"/>
    <property type="match status" value="2"/>
</dbReference>
<dbReference type="PANTHER" id="PTHR43833:SF5">
    <property type="entry name" value="TRK SYSTEM POTASSIUM UPTAKE PROTEIN TRKA"/>
    <property type="match status" value="1"/>
</dbReference>
<dbReference type="SUPFAM" id="SSF116726">
    <property type="entry name" value="TrkA C-terminal domain-like"/>
    <property type="match status" value="2"/>
</dbReference>
<name>M1ZWX6_CLOBO</name>
<reference evidence="9 10" key="1">
    <citation type="submission" date="2012-10" db="EMBL/GenBank/DDBJ databases">
        <authorList>
            <person name="Strain E.A."/>
            <person name="Brown E."/>
            <person name="Allard M.W."/>
            <person name="Gonzalez-Escalona N."/>
            <person name="Timme R."/>
        </authorList>
    </citation>
    <scope>NUCLEOTIDE SEQUENCE [LARGE SCALE GENOMIC DNA]</scope>
    <source>
        <strain evidence="9 10">CFSAN001627</strain>
    </source>
</reference>
<evidence type="ECO:0000313" key="9">
    <source>
        <dbReference type="EMBL" id="EKN41824.1"/>
    </source>
</evidence>
<dbReference type="AlphaFoldDB" id="M1ZWX6"/>
<evidence type="ECO:0000256" key="6">
    <source>
        <dbReference type="ARBA" id="ARBA00023065"/>
    </source>
</evidence>
<keyword evidence="6" id="KW-0406">Ion transport</keyword>
<keyword evidence="2" id="KW-0813">Transport</keyword>
<feature type="domain" description="RCK C-terminal" evidence="8">
    <location>
        <begin position="386"/>
        <end position="467"/>
    </location>
</feature>
<dbReference type="InterPro" id="IPR003148">
    <property type="entry name" value="RCK_N"/>
</dbReference>
<dbReference type="NCBIfam" id="NF007041">
    <property type="entry name" value="PRK09496.3-4"/>
    <property type="match status" value="1"/>
</dbReference>
<evidence type="ECO:0000256" key="4">
    <source>
        <dbReference type="ARBA" id="ARBA00022958"/>
    </source>
</evidence>
<proteinExistence type="predicted"/>
<dbReference type="PROSITE" id="PS51202">
    <property type="entry name" value="RCK_C"/>
    <property type="match status" value="2"/>
</dbReference>
<evidence type="ECO:0000256" key="5">
    <source>
        <dbReference type="ARBA" id="ARBA00023027"/>
    </source>
</evidence>
<keyword evidence="3" id="KW-0633">Potassium transport</keyword>
<dbReference type="NCBIfam" id="NF007031">
    <property type="entry name" value="PRK09496.1-2"/>
    <property type="match status" value="1"/>
</dbReference>
<dbReference type="PROSITE" id="PS51201">
    <property type="entry name" value="RCK_N"/>
    <property type="match status" value="2"/>
</dbReference>
<dbReference type="EMBL" id="AMXI01000632">
    <property type="protein sequence ID" value="EKN41824.1"/>
    <property type="molecule type" value="Genomic_DNA"/>
</dbReference>
<dbReference type="GO" id="GO:0005886">
    <property type="term" value="C:plasma membrane"/>
    <property type="evidence" value="ECO:0007669"/>
    <property type="project" value="InterPro"/>
</dbReference>
<evidence type="ECO:0000259" key="7">
    <source>
        <dbReference type="PROSITE" id="PS51201"/>
    </source>
</evidence>